<reference evidence="2 3" key="1">
    <citation type="journal article" date="2020" name="ISME J.">
        <title>Uncovering the hidden diversity of litter-decomposition mechanisms in mushroom-forming fungi.</title>
        <authorList>
            <person name="Floudas D."/>
            <person name="Bentzer J."/>
            <person name="Ahren D."/>
            <person name="Johansson T."/>
            <person name="Persson P."/>
            <person name="Tunlid A."/>
        </authorList>
    </citation>
    <scope>NUCLEOTIDE SEQUENCE [LARGE SCALE GENOMIC DNA]</scope>
    <source>
        <strain evidence="2 3">CBS 175.51</strain>
    </source>
</reference>
<dbReference type="Pfam" id="PF12937">
    <property type="entry name" value="F-box-like"/>
    <property type="match status" value="1"/>
</dbReference>
<organism evidence="2 3">
    <name type="scientific">Ephemerocybe angulata</name>
    <dbReference type="NCBI Taxonomy" id="980116"/>
    <lineage>
        <taxon>Eukaryota</taxon>
        <taxon>Fungi</taxon>
        <taxon>Dikarya</taxon>
        <taxon>Basidiomycota</taxon>
        <taxon>Agaricomycotina</taxon>
        <taxon>Agaricomycetes</taxon>
        <taxon>Agaricomycetidae</taxon>
        <taxon>Agaricales</taxon>
        <taxon>Agaricineae</taxon>
        <taxon>Psathyrellaceae</taxon>
        <taxon>Ephemerocybe</taxon>
    </lineage>
</organism>
<evidence type="ECO:0000259" key="1">
    <source>
        <dbReference type="Pfam" id="PF12937"/>
    </source>
</evidence>
<protein>
    <recommendedName>
        <fullName evidence="1">F-box domain-containing protein</fullName>
    </recommendedName>
</protein>
<comment type="caution">
    <text evidence="2">The sequence shown here is derived from an EMBL/GenBank/DDBJ whole genome shotgun (WGS) entry which is preliminary data.</text>
</comment>
<gene>
    <name evidence="2" type="ORF">D9611_001483</name>
</gene>
<name>A0A8H5CI28_9AGAR</name>
<dbReference type="InterPro" id="IPR001810">
    <property type="entry name" value="F-box_dom"/>
</dbReference>
<dbReference type="AlphaFoldDB" id="A0A8H5CI28"/>
<keyword evidence="3" id="KW-1185">Reference proteome</keyword>
<dbReference type="SUPFAM" id="SSF81383">
    <property type="entry name" value="F-box domain"/>
    <property type="match status" value="1"/>
</dbReference>
<proteinExistence type="predicted"/>
<accession>A0A8H5CI28</accession>
<dbReference type="OrthoDB" id="2956498at2759"/>
<evidence type="ECO:0000313" key="2">
    <source>
        <dbReference type="EMBL" id="KAF5342110.1"/>
    </source>
</evidence>
<evidence type="ECO:0000313" key="3">
    <source>
        <dbReference type="Proteomes" id="UP000541558"/>
    </source>
</evidence>
<dbReference type="Proteomes" id="UP000541558">
    <property type="component" value="Unassembled WGS sequence"/>
</dbReference>
<dbReference type="InterPro" id="IPR036047">
    <property type="entry name" value="F-box-like_dom_sf"/>
</dbReference>
<feature type="domain" description="F-box" evidence="1">
    <location>
        <begin position="29"/>
        <end position="78"/>
    </location>
</feature>
<dbReference type="EMBL" id="JAACJK010000001">
    <property type="protein sequence ID" value="KAF5342110.1"/>
    <property type="molecule type" value="Genomic_DNA"/>
</dbReference>
<sequence>MSNEHETQTLEPITCDVQESVALKSPCPINTLPNELLGAIFVLNAQRSLPAFHNIIAISHTCSRWRSIALGCPELWKCYAFLHNRHGPRPYEMTATFLQRCGNLTLDVGWERLASSYQPIAVEVSSLAAVGEFRQIHRFRSYTVLFNDLYYAMASSAPVAPVDALEDITLTTMSAQRFQIFPSRILNSNLHTLKSVTLTHCWVDLNHLRLGNLRTLHICLPRVESELHRYGPVHYLELLKKCSITLEEVHLEISLRVPYTMAESAVSKEETTLLPKLTALTLMLPTSILHFLFARISAPLLRSIRFKTSRIQEDDNRLADTVISRLLTEYILPQKNPVGNRMSVVQSDSSQVINFSPLPKYSSNETEDDSITVAFHDDPVDFSRTMSQWEPVAPFLTSLRANATNVVIVDLFTRIFTSLTYKGRDGTLVIWE</sequence>
<dbReference type="Gene3D" id="1.20.1280.50">
    <property type="match status" value="1"/>
</dbReference>